<dbReference type="RefSeq" id="WP_394842228.1">
    <property type="nucleotide sequence ID" value="NZ_CP089982.1"/>
</dbReference>
<dbReference type="InterPro" id="IPR011545">
    <property type="entry name" value="DEAD/DEAH_box_helicase_dom"/>
</dbReference>
<keyword evidence="6" id="KW-1185">Reference proteome</keyword>
<dbReference type="Proteomes" id="UP001379533">
    <property type="component" value="Chromosome"/>
</dbReference>
<dbReference type="GO" id="GO:0004386">
    <property type="term" value="F:helicase activity"/>
    <property type="evidence" value="ECO:0007669"/>
    <property type="project" value="UniProtKB-KW"/>
</dbReference>
<dbReference type="Gene3D" id="3.40.50.300">
    <property type="entry name" value="P-loop containing nucleotide triphosphate hydrolases"/>
    <property type="match status" value="2"/>
</dbReference>
<accession>A0ABZ2JYM7</accession>
<keyword evidence="2" id="KW-0067">ATP-binding</keyword>
<keyword evidence="5" id="KW-0347">Helicase</keyword>
<dbReference type="InterPro" id="IPR001650">
    <property type="entry name" value="Helicase_C-like"/>
</dbReference>
<dbReference type="InterPro" id="IPR014001">
    <property type="entry name" value="Helicase_ATP-bd"/>
</dbReference>
<dbReference type="PANTHER" id="PTHR47962">
    <property type="entry name" value="ATP-DEPENDENT HELICASE LHR-RELATED-RELATED"/>
    <property type="match status" value="1"/>
</dbReference>
<dbReference type="PANTHER" id="PTHR47962:SF5">
    <property type="entry name" value="ATP-DEPENDENT HELICASE LHR-RELATED"/>
    <property type="match status" value="1"/>
</dbReference>
<protein>
    <submittedName>
        <fullName evidence="5">DEAD/DEAH box helicase</fullName>
    </submittedName>
</protein>
<evidence type="ECO:0000313" key="5">
    <source>
        <dbReference type="EMBL" id="WXA91608.1"/>
    </source>
</evidence>
<keyword evidence="1" id="KW-0547">Nucleotide-binding</keyword>
<dbReference type="Pfam" id="PF00271">
    <property type="entry name" value="Helicase_C"/>
    <property type="match status" value="1"/>
</dbReference>
<dbReference type="Pfam" id="PF00270">
    <property type="entry name" value="DEAD"/>
    <property type="match status" value="1"/>
</dbReference>
<dbReference type="InterPro" id="IPR027417">
    <property type="entry name" value="P-loop_NTPase"/>
</dbReference>
<evidence type="ECO:0000313" key="6">
    <source>
        <dbReference type="Proteomes" id="UP001379533"/>
    </source>
</evidence>
<organism evidence="5 6">
    <name type="scientific">Pendulispora brunnea</name>
    <dbReference type="NCBI Taxonomy" id="2905690"/>
    <lineage>
        <taxon>Bacteria</taxon>
        <taxon>Pseudomonadati</taxon>
        <taxon>Myxococcota</taxon>
        <taxon>Myxococcia</taxon>
        <taxon>Myxococcales</taxon>
        <taxon>Sorangiineae</taxon>
        <taxon>Pendulisporaceae</taxon>
        <taxon>Pendulispora</taxon>
    </lineage>
</organism>
<gene>
    <name evidence="5" type="ORF">LZC95_34755</name>
</gene>
<dbReference type="PROSITE" id="PS51192">
    <property type="entry name" value="HELICASE_ATP_BIND_1"/>
    <property type="match status" value="1"/>
</dbReference>
<dbReference type="SMART" id="SM00487">
    <property type="entry name" value="DEXDc"/>
    <property type="match status" value="1"/>
</dbReference>
<sequence>MADAFELLHPNVQRTLWDMRWTELRPIQAGSIRHLLVQGGDCVIASPTASGKTEAAFLPVLSAIADAPKASVRAMYIGPLKALINDQFRRVEELCARLEMPVHKWHGDVDDGARKRLLAEPSGVLLMTPESLEAMFVRRPTAMPALFRSLAYVVVDEMHAFLGTERGAQLVCQLHRLRIRANCDPVRIGLSATLGDSHAALGWLRPGGPAATLIEDTTARTALAIRVKGIWKKKPPNAVSDDSDATDPPNPDPSMVRLARDILLACKGNTNLVFANAKRRIEQLADAMTTQAASMKLVDEIVVHHGSLSKERREYAEARLRAEMPCTAVCSNTLELGIDIGQIDEVIQVSAPWSVASLVQRVGRSGRRANARRVLRGYFVEEFPDETADVWDRLHLEFLQALAIIELMLERFLEAPDLARSHSSTLVQQVLSALAETGGATAASLHARIVGSGAFGRLSAKEFARLLRELGLHELIEQMEDGSLILGGKGEAIVENYRFFAAFNAPEELRVVHGNDVLGTVPEPPAPGEHLILAGRRWRVDEIDAEHRTIFVSPAKGGAPPRFSSGYGRIHPRVHATMRELLASDRVPAYLDDMAKEILKSARETAVRLRQFEPSAQPFETGVRLYLFRGTRVQRTLQLALAHAGFGASDRDVGLEVSGNPSEVLRALRAFAHEPDAEALAAFADEKQGLRKFGAEKFEWCLPPEHWRAVFAREQLDIPAAVAAASTVARDLAALGWPRPPS</sequence>
<evidence type="ECO:0000256" key="1">
    <source>
        <dbReference type="ARBA" id="ARBA00022741"/>
    </source>
</evidence>
<name>A0ABZ2JYM7_9BACT</name>
<dbReference type="InterPro" id="IPR052511">
    <property type="entry name" value="ATP-dep_Helicase"/>
</dbReference>
<dbReference type="SUPFAM" id="SSF52540">
    <property type="entry name" value="P-loop containing nucleoside triphosphate hydrolases"/>
    <property type="match status" value="1"/>
</dbReference>
<proteinExistence type="predicted"/>
<reference evidence="5 6" key="1">
    <citation type="submission" date="2021-12" db="EMBL/GenBank/DDBJ databases">
        <title>Discovery of the Pendulisporaceae a myxobacterial family with distinct sporulation behavior and unique specialized metabolism.</title>
        <authorList>
            <person name="Garcia R."/>
            <person name="Popoff A."/>
            <person name="Bader C.D."/>
            <person name="Loehr J."/>
            <person name="Walesch S."/>
            <person name="Walt C."/>
            <person name="Boldt J."/>
            <person name="Bunk B."/>
            <person name="Haeckl F.J.F.P.J."/>
            <person name="Gunesch A.P."/>
            <person name="Birkelbach J."/>
            <person name="Nuebel U."/>
            <person name="Pietschmann T."/>
            <person name="Bach T."/>
            <person name="Mueller R."/>
        </authorList>
    </citation>
    <scope>NUCLEOTIDE SEQUENCE [LARGE SCALE GENOMIC DNA]</scope>
    <source>
        <strain evidence="5 6">MSr12523</strain>
    </source>
</reference>
<evidence type="ECO:0000259" key="4">
    <source>
        <dbReference type="PROSITE" id="PS51194"/>
    </source>
</evidence>
<keyword evidence="5" id="KW-0378">Hydrolase</keyword>
<dbReference type="SMART" id="SM00490">
    <property type="entry name" value="HELICc"/>
    <property type="match status" value="1"/>
</dbReference>
<evidence type="ECO:0000259" key="3">
    <source>
        <dbReference type="PROSITE" id="PS51192"/>
    </source>
</evidence>
<dbReference type="EMBL" id="CP089982">
    <property type="protein sequence ID" value="WXA91608.1"/>
    <property type="molecule type" value="Genomic_DNA"/>
</dbReference>
<evidence type="ECO:0000256" key="2">
    <source>
        <dbReference type="ARBA" id="ARBA00022840"/>
    </source>
</evidence>
<dbReference type="CDD" id="cd17922">
    <property type="entry name" value="DEXHc_LHR-like"/>
    <property type="match status" value="1"/>
</dbReference>
<feature type="domain" description="Helicase ATP-binding" evidence="3">
    <location>
        <begin position="33"/>
        <end position="204"/>
    </location>
</feature>
<feature type="domain" description="Helicase C-terminal" evidence="4">
    <location>
        <begin position="258"/>
        <end position="413"/>
    </location>
</feature>
<dbReference type="PROSITE" id="PS51194">
    <property type="entry name" value="HELICASE_CTER"/>
    <property type="match status" value="1"/>
</dbReference>